<dbReference type="InterPro" id="IPR006597">
    <property type="entry name" value="Sel1-like"/>
</dbReference>
<dbReference type="VEuPathDB" id="FungiDB:RhiirFUN_022502"/>
<evidence type="ECO:0000313" key="3">
    <source>
        <dbReference type="Proteomes" id="UP000018888"/>
    </source>
</evidence>
<dbReference type="Pfam" id="PF08238">
    <property type="entry name" value="Sel1"/>
    <property type="match status" value="11"/>
</dbReference>
<dbReference type="SUPFAM" id="SSF81901">
    <property type="entry name" value="HCP-like"/>
    <property type="match status" value="3"/>
</dbReference>
<dbReference type="GO" id="GO:0004672">
    <property type="term" value="F:protein kinase activity"/>
    <property type="evidence" value="ECO:0007669"/>
    <property type="project" value="InterPro"/>
</dbReference>
<dbReference type="Gene3D" id="1.25.40.10">
    <property type="entry name" value="Tetratricopeptide repeat domain"/>
    <property type="match status" value="3"/>
</dbReference>
<protein>
    <recommendedName>
        <fullName evidence="1">Protein kinase domain-containing protein</fullName>
    </recommendedName>
</protein>
<accession>A0A2P4QS52</accession>
<dbReference type="VEuPathDB" id="FungiDB:RhiirFUN_014755"/>
<dbReference type="GO" id="GO:0005524">
    <property type="term" value="F:ATP binding"/>
    <property type="evidence" value="ECO:0007669"/>
    <property type="project" value="InterPro"/>
</dbReference>
<dbReference type="PANTHER" id="PTHR43628:SF1">
    <property type="entry name" value="CHITIN SYNTHASE REGULATORY FACTOR 2-RELATED"/>
    <property type="match status" value="1"/>
</dbReference>
<dbReference type="InterPro" id="IPR011009">
    <property type="entry name" value="Kinase-like_dom_sf"/>
</dbReference>
<dbReference type="SMART" id="SM00671">
    <property type="entry name" value="SEL1"/>
    <property type="match status" value="11"/>
</dbReference>
<name>A0A2P4QS52_RHIID</name>
<proteinExistence type="predicted"/>
<gene>
    <name evidence="2" type="ORF">GLOIN_2v1764562</name>
</gene>
<organism evidence="2 3">
    <name type="scientific">Rhizophagus irregularis (strain DAOM 181602 / DAOM 197198 / MUCL 43194)</name>
    <name type="common">Arbuscular mycorrhizal fungus</name>
    <name type="synonym">Glomus intraradices</name>
    <dbReference type="NCBI Taxonomy" id="747089"/>
    <lineage>
        <taxon>Eukaryota</taxon>
        <taxon>Fungi</taxon>
        <taxon>Fungi incertae sedis</taxon>
        <taxon>Mucoromycota</taxon>
        <taxon>Glomeromycotina</taxon>
        <taxon>Glomeromycetes</taxon>
        <taxon>Glomerales</taxon>
        <taxon>Glomeraceae</taxon>
        <taxon>Rhizophagus</taxon>
    </lineage>
</organism>
<dbReference type="Gene3D" id="1.10.510.10">
    <property type="entry name" value="Transferase(Phosphotransferase) domain 1"/>
    <property type="match status" value="1"/>
</dbReference>
<dbReference type="PANTHER" id="PTHR43628">
    <property type="entry name" value="ACTIVATOR OF C KINASE PROTEIN 1-RELATED"/>
    <property type="match status" value="1"/>
</dbReference>
<dbReference type="InterPro" id="IPR052945">
    <property type="entry name" value="Mitotic_Regulator"/>
</dbReference>
<dbReference type="PROSITE" id="PS50011">
    <property type="entry name" value="PROTEIN_KINASE_DOM"/>
    <property type="match status" value="1"/>
</dbReference>
<reference evidence="2 3" key="1">
    <citation type="journal article" date="2013" name="Proc. Natl. Acad. Sci. U.S.A.">
        <title>Genome of an arbuscular mycorrhizal fungus provides insight into the oldest plant symbiosis.</title>
        <authorList>
            <person name="Tisserant E."/>
            <person name="Malbreil M."/>
            <person name="Kuo A."/>
            <person name="Kohler A."/>
            <person name="Symeonidi A."/>
            <person name="Balestrini R."/>
            <person name="Charron P."/>
            <person name="Duensing N."/>
            <person name="Frei Dit Frey N."/>
            <person name="Gianinazzi-Pearson V."/>
            <person name="Gilbert L.B."/>
            <person name="Handa Y."/>
            <person name="Herr J.R."/>
            <person name="Hijri M."/>
            <person name="Koul R."/>
            <person name="Kawaguchi M."/>
            <person name="Krajinski F."/>
            <person name="Lammers P.J."/>
            <person name="Masclaux F.G."/>
            <person name="Murat C."/>
            <person name="Morin E."/>
            <person name="Ndikumana S."/>
            <person name="Pagni M."/>
            <person name="Petitpierre D."/>
            <person name="Requena N."/>
            <person name="Rosikiewicz P."/>
            <person name="Riley R."/>
            <person name="Saito K."/>
            <person name="San Clemente H."/>
            <person name="Shapiro H."/>
            <person name="van Tuinen D."/>
            <person name="Becard G."/>
            <person name="Bonfante P."/>
            <person name="Paszkowski U."/>
            <person name="Shachar-Hill Y.Y."/>
            <person name="Tuskan G.A."/>
            <person name="Young P.W."/>
            <person name="Sanders I.R."/>
            <person name="Henrissat B."/>
            <person name="Rensing S.A."/>
            <person name="Grigoriev I.V."/>
            <person name="Corradi N."/>
            <person name="Roux C."/>
            <person name="Martin F."/>
        </authorList>
    </citation>
    <scope>NUCLEOTIDE SEQUENCE [LARGE SCALE GENOMIC DNA]</scope>
    <source>
        <strain evidence="2 3">DAOM 197198</strain>
    </source>
</reference>
<dbReference type="InterPro" id="IPR001245">
    <property type="entry name" value="Ser-Thr/Tyr_kinase_cat_dom"/>
</dbReference>
<reference evidence="2 3" key="2">
    <citation type="journal article" date="2018" name="New Phytol.">
        <title>High intraspecific genome diversity in the model arbuscular mycorrhizal symbiont Rhizophagus irregularis.</title>
        <authorList>
            <person name="Chen E.C.H."/>
            <person name="Morin E."/>
            <person name="Beaudet D."/>
            <person name="Noel J."/>
            <person name="Yildirir G."/>
            <person name="Ndikumana S."/>
            <person name="Charron P."/>
            <person name="St-Onge C."/>
            <person name="Giorgi J."/>
            <person name="Kruger M."/>
            <person name="Marton T."/>
            <person name="Ropars J."/>
            <person name="Grigoriev I.V."/>
            <person name="Hainaut M."/>
            <person name="Henrissat B."/>
            <person name="Roux C."/>
            <person name="Martin F."/>
            <person name="Corradi N."/>
        </authorList>
    </citation>
    <scope>NUCLEOTIDE SEQUENCE [LARGE SCALE GENOMIC DNA]</scope>
    <source>
        <strain evidence="2 3">DAOM 197198</strain>
    </source>
</reference>
<keyword evidence="3" id="KW-1185">Reference proteome</keyword>
<dbReference type="Proteomes" id="UP000018888">
    <property type="component" value="Unassembled WGS sequence"/>
</dbReference>
<evidence type="ECO:0000259" key="1">
    <source>
        <dbReference type="PROSITE" id="PS50011"/>
    </source>
</evidence>
<sequence length="1344" mass="156800">METEFSELSILNKDTDTVNTKNCSYCNKPFTEKVWCKECINSLAKLAENGDEKAMFNLATCYHNEEGTENNLEKAFHWYHKAAENNFKEAMFKLAKCYDNGEGAEKNLEKAFYWYQKAAQNGHEDAMFNLAKCYENGEGTEKNLEEAFYWYQKLAEYGDIEAIISLAMCYDNGEGTEKNLEKALYWYQKAAENGDVVAMYNVAIYYDNGEGTEKNLENAFYWYQKAAENGDVISMFNLALCYESGKGTKKNLEKAFYWYQKAAENGDKEAMFNLAYNYENREGTEKSLEKAFYWYQKAAENGYREAMAILADFYNKGIGTEKNLEKAFYWDQKAAEDGHVEAMFNLAYNYYESGEGTEINLEKAFYWYQKAAVNDHVEAMFNLAIYYEDEIRTEEKNLEKAFYWYQKAAESGYKEAMFSLSVLYEDGKGTEKNLEKAFYWYQKAKESNKILSSEIEVELCNECKQPYIDDDYQWCQQCNIKRLQQDFSKWTCKNEFINKFIEEAQLKARNSYEILEWIPYNKLSNINYYDKGGFSEIHKAIWSDGPIYSWNFDKQQWNRQADYEIILKILNNSSSLDNKFLDEWKYHYNCQKKSFSKLTQIFGFTQDPVSLNYIIVMSYAKKGSLRKCLSDINKFKWQDKLQLLKNIILGLKVIHESGLTHGDFHDKNILMSDNSNEIFIIDLGLCKPINDDNGINEIYGVLPYMAPEILRNNPYTQASDIYSFSMIMWEFTSGIPPFKYEAHDHNLVLSICEGERPEIIENTPKCYIDLMKRCWDSNPSNRPTIIMLENIISEWIRCINKHYNLNRDENSNFEVLDIDSQLEDDMLEFINANEALVQKQAHTSIIQSHPQACYKSRKLSEIIDSDRSYKYTKILSRKTKYSDFNIALFIFNTETYLTESLDFKKLIQSKCSLRSITASVCDDVTNGTVLVTDRVKIPETNLDMNLVGKELCRRHYNKLIVNEKHRLMKAQRCAYPKHEDTKNSKRGRPRKNFLRKIPRRLLPILNLSPDSLICNPCLNNIDRDEEIQQSLNYRPPIRKISNSNTNPEYSYIFRNDLLYSLKEFKELETAYNEVCEELDLTKLTSIVSFSEKIHLMSNVLYKKQRKDEEKPIYDPDEFKKILEEEEPKLQGFFDELVASTNPEKKSPITNQTNRKKLVAMCHFLASINNKFINGVKTEVGFLLSASGTSASAIEILANAGLTIRRETIQRPEHQLARSHERTVKDYIIENVVALIKESIQGLFNNYKDLAARIGCWEASEEAMLRICDVFYPIAEMLKHIVNDYYVENFYSSVRCQITNILSCDHDDHAKRLVSIKAFDHFDDNVDEEDGEDLEDQDSGRFAGK</sequence>
<dbReference type="EMBL" id="AUPC02000018">
    <property type="protein sequence ID" value="POG80435.1"/>
    <property type="molecule type" value="Genomic_DNA"/>
</dbReference>
<dbReference type="Pfam" id="PF07714">
    <property type="entry name" value="PK_Tyr_Ser-Thr"/>
    <property type="match status" value="1"/>
</dbReference>
<feature type="domain" description="Protein kinase" evidence="1">
    <location>
        <begin position="523"/>
        <end position="796"/>
    </location>
</feature>
<dbReference type="InterPro" id="IPR011990">
    <property type="entry name" value="TPR-like_helical_dom_sf"/>
</dbReference>
<evidence type="ECO:0000313" key="2">
    <source>
        <dbReference type="EMBL" id="POG80435.1"/>
    </source>
</evidence>
<comment type="caution">
    <text evidence="2">The sequence shown here is derived from an EMBL/GenBank/DDBJ whole genome shotgun (WGS) entry which is preliminary data.</text>
</comment>
<dbReference type="InterPro" id="IPR000719">
    <property type="entry name" value="Prot_kinase_dom"/>
</dbReference>
<dbReference type="SUPFAM" id="SSF56112">
    <property type="entry name" value="Protein kinase-like (PK-like)"/>
    <property type="match status" value="1"/>
</dbReference>